<evidence type="ECO:0000256" key="2">
    <source>
        <dbReference type="SAM" id="MobiDB-lite"/>
    </source>
</evidence>
<gene>
    <name evidence="3" type="ORF">D7D52_23465</name>
</gene>
<name>A0A386ZGQ5_9NOCA</name>
<protein>
    <submittedName>
        <fullName evidence="3">Uncharacterized protein</fullName>
    </submittedName>
</protein>
<reference evidence="3 4" key="1">
    <citation type="submission" date="2018-09" db="EMBL/GenBank/DDBJ databases">
        <title>Nocardia yunnanensis sp. nov., an actinomycete isolated from a soil sample.</title>
        <authorList>
            <person name="Zhang J."/>
        </authorList>
    </citation>
    <scope>NUCLEOTIDE SEQUENCE [LARGE SCALE GENOMIC DNA]</scope>
    <source>
        <strain evidence="3 4">CFHS0054</strain>
    </source>
</reference>
<dbReference type="EMBL" id="CP032568">
    <property type="protein sequence ID" value="AYF76294.1"/>
    <property type="molecule type" value="Genomic_DNA"/>
</dbReference>
<feature type="region of interest" description="Disordered" evidence="2">
    <location>
        <begin position="1"/>
        <end position="24"/>
    </location>
</feature>
<dbReference type="OrthoDB" id="3246562at2"/>
<evidence type="ECO:0000313" key="4">
    <source>
        <dbReference type="Proteomes" id="UP000267164"/>
    </source>
</evidence>
<keyword evidence="1" id="KW-0175">Coiled coil</keyword>
<accession>A0A386ZGQ5</accession>
<dbReference type="KEGG" id="nyu:D7D52_23465"/>
<dbReference type="Proteomes" id="UP000267164">
    <property type="component" value="Chromosome"/>
</dbReference>
<proteinExistence type="predicted"/>
<sequence>MHEKYPGLAVPENGTAEASVHTRGARREVDISVQSAAGTAEALTALRATLTEAYSDGSQWKTTLRVWQDHTAGDGFAWVDLSVVGEDINVRTLTPAAPRLVRTMLAHAVAPRVEAHPIWVGPRTFTGTEGGEELAELISDFDRTLPTVVFARDDARFADLGRPDRYSFDDVVARVAVKVAGVANIAILDSPGADAFTAALGNSHGVWDGAFRVYLRNLDPAAPDDSWRHRYVTADRYMGEQLTAANIVARMLSTISPTRRPPESYARAKGLLDIDRKGQRDHEQLMSYADSEIERLTQEIIELRDQVGARDEQILGFEIDQLETLQQLEAVTENARKLRQRVDFCEHNHTATVTGSALPAGDPLDAIPTTAANSSDAVAKARQYLSDRLVIPDSAPKDLDKLDSAVNSSSWGQHAWRAFRALHAYARALEADPTTRGFWQWCEHSHDPLAWPARNKRLAMTESDSVINNAKRRARRVLPVSREVADGGYVFMGAHMKIAEGGGDLAPRIYFHVDTGNAKVHVGFFGPHSHMRNTRS</sequence>
<organism evidence="3 4">
    <name type="scientific">Nocardia yunnanensis</name>
    <dbReference type="NCBI Taxonomy" id="2382165"/>
    <lineage>
        <taxon>Bacteria</taxon>
        <taxon>Bacillati</taxon>
        <taxon>Actinomycetota</taxon>
        <taxon>Actinomycetes</taxon>
        <taxon>Mycobacteriales</taxon>
        <taxon>Nocardiaceae</taxon>
        <taxon>Nocardia</taxon>
    </lineage>
</organism>
<dbReference type="AlphaFoldDB" id="A0A386ZGQ5"/>
<keyword evidence="4" id="KW-1185">Reference proteome</keyword>
<evidence type="ECO:0000256" key="1">
    <source>
        <dbReference type="SAM" id="Coils"/>
    </source>
</evidence>
<dbReference type="RefSeq" id="WP_120739668.1">
    <property type="nucleotide sequence ID" value="NZ_CP032568.1"/>
</dbReference>
<feature type="coiled-coil region" evidence="1">
    <location>
        <begin position="286"/>
        <end position="348"/>
    </location>
</feature>
<evidence type="ECO:0000313" key="3">
    <source>
        <dbReference type="EMBL" id="AYF76294.1"/>
    </source>
</evidence>